<reference evidence="2 3" key="2">
    <citation type="submission" date="2024-07" db="EMBL/GenBank/DDBJ databases">
        <authorList>
            <person name="Akdeniz Z."/>
        </authorList>
    </citation>
    <scope>NUCLEOTIDE SEQUENCE [LARGE SCALE GENOMIC DNA]</scope>
</reference>
<evidence type="ECO:0000313" key="2">
    <source>
        <dbReference type="EMBL" id="CAL6089824.1"/>
    </source>
</evidence>
<evidence type="ECO:0000313" key="3">
    <source>
        <dbReference type="Proteomes" id="UP001642409"/>
    </source>
</evidence>
<dbReference type="EMBL" id="CAXDID020000422">
    <property type="protein sequence ID" value="CAL6089824.1"/>
    <property type="molecule type" value="Genomic_DNA"/>
</dbReference>
<dbReference type="Proteomes" id="UP001642409">
    <property type="component" value="Unassembled WGS sequence"/>
</dbReference>
<proteinExistence type="predicted"/>
<keyword evidence="3" id="KW-1185">Reference proteome</keyword>
<name>A0AA86N9R3_9EUKA</name>
<comment type="caution">
    <text evidence="1">The sequence shown here is derived from an EMBL/GenBank/DDBJ whole genome shotgun (WGS) entry which is preliminary data.</text>
</comment>
<organism evidence="1">
    <name type="scientific">Hexamita inflata</name>
    <dbReference type="NCBI Taxonomy" id="28002"/>
    <lineage>
        <taxon>Eukaryota</taxon>
        <taxon>Metamonada</taxon>
        <taxon>Diplomonadida</taxon>
        <taxon>Hexamitidae</taxon>
        <taxon>Hexamitinae</taxon>
        <taxon>Hexamita</taxon>
    </lineage>
</organism>
<accession>A0AA86N9R3</accession>
<gene>
    <name evidence="1" type="ORF">HINF_LOCUS3372</name>
    <name evidence="2" type="ORF">HINF_LOCUS65016</name>
</gene>
<sequence>MGSVTEHFWGLQVNRGGGLHSRQCSNMKLRVCPKQELTNLNTITNQLLVVTKYIQKVANKSITDFYKNSSFNNIKEMKHKEYQLNNSLYSTTNIAYELENTSSQFEFLLSDVCSCSEEFELSFSELSQYDYIP</sequence>
<dbReference type="AlphaFoldDB" id="A0AA86N9R3"/>
<evidence type="ECO:0000313" key="1">
    <source>
        <dbReference type="EMBL" id="CAI9915727.1"/>
    </source>
</evidence>
<dbReference type="EMBL" id="CATOUU010000076">
    <property type="protein sequence ID" value="CAI9915727.1"/>
    <property type="molecule type" value="Genomic_DNA"/>
</dbReference>
<reference evidence="1" key="1">
    <citation type="submission" date="2023-06" db="EMBL/GenBank/DDBJ databases">
        <authorList>
            <person name="Kurt Z."/>
        </authorList>
    </citation>
    <scope>NUCLEOTIDE SEQUENCE</scope>
</reference>
<protein>
    <submittedName>
        <fullName evidence="2">Hypothetical_protein</fullName>
    </submittedName>
</protein>